<dbReference type="Proteomes" id="UP000679352">
    <property type="component" value="Plasmid p5"/>
</dbReference>
<keyword evidence="3" id="KW-1185">Reference proteome</keyword>
<organism evidence="2 3">
    <name type="scientific">Gemmobacter fulvus</name>
    <dbReference type="NCBI Taxonomy" id="2840474"/>
    <lineage>
        <taxon>Bacteria</taxon>
        <taxon>Pseudomonadati</taxon>
        <taxon>Pseudomonadota</taxon>
        <taxon>Alphaproteobacteria</taxon>
        <taxon>Rhodobacterales</taxon>
        <taxon>Paracoccaceae</taxon>
        <taxon>Gemmobacter</taxon>
    </lineage>
</organism>
<sequence length="126" mass="12943">MSAVDLSQLVLPAARAEQARAALRAAVTARRDRAIAAGLVQEGLAIATDDLSQSRILGAALSAVIDPDLVLGWKTADGRMVPLTAPQILALAKAVRAHVQACFDREAAILADLAVGGTPDLAAGWP</sequence>
<evidence type="ECO:0000259" key="1">
    <source>
        <dbReference type="Pfam" id="PF14301"/>
    </source>
</evidence>
<dbReference type="Pfam" id="PF14301">
    <property type="entry name" value="DUF4376"/>
    <property type="match status" value="1"/>
</dbReference>
<evidence type="ECO:0000313" key="2">
    <source>
        <dbReference type="EMBL" id="QWK93219.1"/>
    </source>
</evidence>
<keyword evidence="2" id="KW-0614">Plasmid</keyword>
<dbReference type="KEGG" id="gfu:KM031_21925"/>
<proteinExistence type="predicted"/>
<dbReference type="EMBL" id="CP076366">
    <property type="protein sequence ID" value="QWK93219.1"/>
    <property type="molecule type" value="Genomic_DNA"/>
</dbReference>
<dbReference type="RefSeq" id="WP_215507056.1">
    <property type="nucleotide sequence ID" value="NZ_CP076366.1"/>
</dbReference>
<gene>
    <name evidence="2" type="ORF">KM031_21925</name>
</gene>
<name>A0A975PBD3_9RHOB</name>
<evidence type="ECO:0000313" key="3">
    <source>
        <dbReference type="Proteomes" id="UP000679352"/>
    </source>
</evidence>
<accession>A0A975PBD3</accession>
<feature type="domain" description="DUF4376" evidence="1">
    <location>
        <begin position="18"/>
        <end position="114"/>
    </location>
</feature>
<geneLocation type="plasmid" evidence="2 3">
    <name>p5</name>
</geneLocation>
<reference evidence="2" key="1">
    <citation type="submission" date="2021-06" db="EMBL/GenBank/DDBJ databases">
        <authorList>
            <person name="Lee C.-S."/>
            <person name="Jin L."/>
        </authorList>
    </citation>
    <scope>NUCLEOTIDE SEQUENCE</scope>
    <source>
        <strain evidence="2">Con5</strain>
        <plasmid evidence="2">p5</plasmid>
    </source>
</reference>
<protein>
    <submittedName>
        <fullName evidence="2">DUF4376 domain-containing protein</fullName>
    </submittedName>
</protein>
<dbReference type="AlphaFoldDB" id="A0A975PBD3"/>
<dbReference type="InterPro" id="IPR025484">
    <property type="entry name" value="DUF4376"/>
</dbReference>